<dbReference type="Proteomes" id="UP000485880">
    <property type="component" value="Unassembled WGS sequence"/>
</dbReference>
<dbReference type="EMBL" id="CABFMQ020000084">
    <property type="protein sequence ID" value="VTZ50644.1"/>
    <property type="molecule type" value="Genomic_DNA"/>
</dbReference>
<name>A0A8B6M9C2_METTU</name>
<protein>
    <submittedName>
        <fullName evidence="1">Uncharacterized protein</fullName>
    </submittedName>
</protein>
<dbReference type="AlphaFoldDB" id="A0A8B6M9C2"/>
<evidence type="ECO:0000313" key="2">
    <source>
        <dbReference type="Proteomes" id="UP000485880"/>
    </source>
</evidence>
<accession>A0A8B6M9C2</accession>
<organism evidence="1 2">
    <name type="scientific">Methylocella tundrae</name>
    <dbReference type="NCBI Taxonomy" id="227605"/>
    <lineage>
        <taxon>Bacteria</taxon>
        <taxon>Pseudomonadati</taxon>
        <taxon>Pseudomonadota</taxon>
        <taxon>Alphaproteobacteria</taxon>
        <taxon>Hyphomicrobiales</taxon>
        <taxon>Beijerinckiaceae</taxon>
        <taxon>Methylocella</taxon>
    </lineage>
</organism>
<evidence type="ECO:0000313" key="1">
    <source>
        <dbReference type="EMBL" id="VTZ50644.1"/>
    </source>
</evidence>
<reference evidence="1 2" key="1">
    <citation type="submission" date="2019-05" db="EMBL/GenBank/DDBJ databases">
        <authorList>
            <person name="Farhan Ul Haque M."/>
        </authorList>
    </citation>
    <scope>NUCLEOTIDE SEQUENCE [LARGE SCALE GENOMIC DNA]</scope>
    <source>
        <strain evidence="1">2</strain>
    </source>
</reference>
<keyword evidence="2" id="KW-1185">Reference proteome</keyword>
<comment type="caution">
    <text evidence="1">The sequence shown here is derived from an EMBL/GenBank/DDBJ whole genome shotgun (WGS) entry which is preliminary data.</text>
</comment>
<proteinExistence type="predicted"/>
<gene>
    <name evidence="1" type="ORF">MPC4_270005</name>
</gene>
<sequence>MWRGAGESNVDRAEGLMLNTLLSIAFDEGDRIIAPLERRG</sequence>